<evidence type="ECO:0008006" key="4">
    <source>
        <dbReference type="Google" id="ProtNLM"/>
    </source>
</evidence>
<dbReference type="InterPro" id="IPR052953">
    <property type="entry name" value="Ser-rich/MCO-related"/>
</dbReference>
<protein>
    <recommendedName>
        <fullName evidence="4">Cupredoxin</fullName>
    </recommendedName>
</protein>
<dbReference type="EMBL" id="JBBBZM010000005">
    <property type="protein sequence ID" value="KAL0640139.1"/>
    <property type="molecule type" value="Genomic_DNA"/>
</dbReference>
<comment type="caution">
    <text evidence="2">The sequence shown here is derived from an EMBL/GenBank/DDBJ whole genome shotgun (WGS) entry which is preliminary data.</text>
</comment>
<feature type="signal peptide" evidence="1">
    <location>
        <begin position="1"/>
        <end position="19"/>
    </location>
</feature>
<dbReference type="InterPro" id="IPR008972">
    <property type="entry name" value="Cupredoxin"/>
</dbReference>
<dbReference type="SUPFAM" id="SSF49503">
    <property type="entry name" value="Cupredoxins"/>
    <property type="match status" value="2"/>
</dbReference>
<reference evidence="2 3" key="1">
    <citation type="submission" date="2024-02" db="EMBL/GenBank/DDBJ databases">
        <title>Discinaceae phylogenomics.</title>
        <authorList>
            <person name="Dirks A.C."/>
            <person name="James T.Y."/>
        </authorList>
    </citation>
    <scope>NUCLEOTIDE SEQUENCE [LARGE SCALE GENOMIC DNA]</scope>
    <source>
        <strain evidence="2 3">ACD0624</strain>
    </source>
</reference>
<evidence type="ECO:0000313" key="2">
    <source>
        <dbReference type="EMBL" id="KAL0640139.1"/>
    </source>
</evidence>
<name>A0ABR3GW49_9PEZI</name>
<evidence type="ECO:0000313" key="3">
    <source>
        <dbReference type="Proteomes" id="UP001447188"/>
    </source>
</evidence>
<proteinExistence type="predicted"/>
<gene>
    <name evidence="2" type="ORF">Q9L58_000697</name>
</gene>
<keyword evidence="1" id="KW-0732">Signal</keyword>
<sequence>MHSHLAFAALSCLPLLVSATPLYATTYTTTATVKTHSVTVGGLDATGAPILRYNPESIVGDIGDLVEFVYLANNHTATQADFDTPCFPKEAGFNSGFRPNMANVAGNVLSSFTITDTLPAWFYCAQRGGAKPHCQSGMVFAVNAPETGEKTLETFRQKAINVPFPPATTTPPAPQVTHMVKLGGLVGGKPELKYDPETVIASVGDKVIFNFRAANHTVTQSSFDSPCVGIPDGFKTGVQMNPFDIDGLILKEFVVTDTKPLWFYCGVATHCQQGMVFAINPLDKFPAFQAKAIASGP</sequence>
<feature type="chain" id="PRO_5046539883" description="Cupredoxin" evidence="1">
    <location>
        <begin position="20"/>
        <end position="297"/>
    </location>
</feature>
<dbReference type="PANTHER" id="PTHR34883">
    <property type="entry name" value="SERINE-RICH PROTEIN, PUTATIVE-RELATED-RELATED"/>
    <property type="match status" value="1"/>
</dbReference>
<dbReference type="Proteomes" id="UP001447188">
    <property type="component" value="Unassembled WGS sequence"/>
</dbReference>
<dbReference type="PANTHER" id="PTHR34883:SF15">
    <property type="entry name" value="EXTRACELLULAR SERINE-RICH PROTEIN"/>
    <property type="match status" value="1"/>
</dbReference>
<organism evidence="2 3">
    <name type="scientific">Discina gigas</name>
    <dbReference type="NCBI Taxonomy" id="1032678"/>
    <lineage>
        <taxon>Eukaryota</taxon>
        <taxon>Fungi</taxon>
        <taxon>Dikarya</taxon>
        <taxon>Ascomycota</taxon>
        <taxon>Pezizomycotina</taxon>
        <taxon>Pezizomycetes</taxon>
        <taxon>Pezizales</taxon>
        <taxon>Discinaceae</taxon>
        <taxon>Discina</taxon>
    </lineage>
</organism>
<accession>A0ABR3GW49</accession>
<evidence type="ECO:0000256" key="1">
    <source>
        <dbReference type="SAM" id="SignalP"/>
    </source>
</evidence>
<keyword evidence="3" id="KW-1185">Reference proteome</keyword>
<dbReference type="Gene3D" id="2.60.40.420">
    <property type="entry name" value="Cupredoxins - blue copper proteins"/>
    <property type="match status" value="2"/>
</dbReference>
<dbReference type="CDD" id="cd00920">
    <property type="entry name" value="Cupredoxin"/>
    <property type="match status" value="2"/>
</dbReference>